<organism evidence="2 3">
    <name type="scientific">Radiobacillus deserti</name>
    <dbReference type="NCBI Taxonomy" id="2594883"/>
    <lineage>
        <taxon>Bacteria</taxon>
        <taxon>Bacillati</taxon>
        <taxon>Bacillota</taxon>
        <taxon>Bacilli</taxon>
        <taxon>Bacillales</taxon>
        <taxon>Bacillaceae</taxon>
        <taxon>Radiobacillus</taxon>
    </lineage>
</organism>
<feature type="transmembrane region" description="Helical" evidence="1">
    <location>
        <begin position="6"/>
        <end position="22"/>
    </location>
</feature>
<keyword evidence="1" id="KW-0472">Membrane</keyword>
<keyword evidence="1" id="KW-0812">Transmembrane</keyword>
<keyword evidence="1" id="KW-1133">Transmembrane helix</keyword>
<keyword evidence="3" id="KW-1185">Reference proteome</keyword>
<reference evidence="2 3" key="1">
    <citation type="submission" date="2019-07" db="EMBL/GenBank/DDBJ databases">
        <authorList>
            <person name="Li J."/>
        </authorList>
    </citation>
    <scope>NUCLEOTIDE SEQUENCE [LARGE SCALE GENOMIC DNA]</scope>
    <source>
        <strain evidence="2 3">TKL69</strain>
    </source>
</reference>
<dbReference type="RefSeq" id="WP_143896206.1">
    <property type="nucleotide sequence ID" value="NZ_CP041666.1"/>
</dbReference>
<proteinExistence type="predicted"/>
<dbReference type="Proteomes" id="UP000315215">
    <property type="component" value="Chromosome"/>
</dbReference>
<evidence type="ECO:0000313" key="2">
    <source>
        <dbReference type="EMBL" id="QDP41551.1"/>
    </source>
</evidence>
<name>A0A516KJJ8_9BACI</name>
<accession>A0A516KJJ8</accession>
<gene>
    <name evidence="2" type="ORF">FN924_16040</name>
</gene>
<protein>
    <submittedName>
        <fullName evidence="2">Uncharacterized protein</fullName>
    </submittedName>
</protein>
<evidence type="ECO:0000256" key="1">
    <source>
        <dbReference type="SAM" id="Phobius"/>
    </source>
</evidence>
<dbReference type="EMBL" id="CP041666">
    <property type="protein sequence ID" value="QDP41551.1"/>
    <property type="molecule type" value="Genomic_DNA"/>
</dbReference>
<evidence type="ECO:0000313" key="3">
    <source>
        <dbReference type="Proteomes" id="UP000315215"/>
    </source>
</evidence>
<dbReference type="AlphaFoldDB" id="A0A516KJJ8"/>
<dbReference type="KEGG" id="aqt:FN924_16040"/>
<sequence length="114" mass="13080">MKKYLLYGVCSVLIIIIAFFLVKQIPLMIHSHIAQEAHEKIEDSGVSMDIKEHLKNEGFSEYSVMQYSSLEDIQLIFSGSTKLKDEEKSNIKQIVQNVAKDNGFDPHSFNIKFE</sequence>